<dbReference type="InterPro" id="IPR036259">
    <property type="entry name" value="MFS_trans_sf"/>
</dbReference>
<dbReference type="Gene3D" id="1.20.1250.20">
    <property type="entry name" value="MFS general substrate transporter like domains"/>
    <property type="match status" value="1"/>
</dbReference>
<dbReference type="SUPFAM" id="SSF103473">
    <property type="entry name" value="MFS general substrate transporter"/>
    <property type="match status" value="1"/>
</dbReference>
<protein>
    <recommendedName>
        <fullName evidence="14">Major facilitator superfamily (MFS) profile domain-containing protein</fullName>
    </recommendedName>
</protein>
<feature type="domain" description="Major facilitator superfamily (MFS) profile" evidence="10">
    <location>
        <begin position="51"/>
        <end position="490"/>
    </location>
</feature>
<keyword evidence="2" id="KW-0813">Transport</keyword>
<feature type="transmembrane region" description="Helical" evidence="9">
    <location>
        <begin position="88"/>
        <end position="106"/>
    </location>
</feature>
<dbReference type="SUPFAM" id="SSF53901">
    <property type="entry name" value="Thiolase-like"/>
    <property type="match status" value="1"/>
</dbReference>
<feature type="transmembrane region" description="Helical" evidence="9">
    <location>
        <begin position="316"/>
        <end position="337"/>
    </location>
</feature>
<keyword evidence="3" id="KW-0596">Phosphopantetheine</keyword>
<evidence type="ECO:0000256" key="3">
    <source>
        <dbReference type="ARBA" id="ARBA00022450"/>
    </source>
</evidence>
<accession>A0A9W9NNF6</accession>
<dbReference type="InterPro" id="IPR016039">
    <property type="entry name" value="Thiolase-like"/>
</dbReference>
<gene>
    <name evidence="12" type="ORF">N7468_007764</name>
</gene>
<dbReference type="InterPro" id="IPR020841">
    <property type="entry name" value="PKS_Beta-ketoAc_synthase_dom"/>
</dbReference>
<dbReference type="SMART" id="SM00825">
    <property type="entry name" value="PKS_KS"/>
    <property type="match status" value="1"/>
</dbReference>
<dbReference type="CDD" id="cd00833">
    <property type="entry name" value="PKS"/>
    <property type="match status" value="1"/>
</dbReference>
<feature type="region of interest" description="Disordered" evidence="8">
    <location>
        <begin position="1"/>
        <end position="61"/>
    </location>
</feature>
<dbReference type="RefSeq" id="XP_058327405.1">
    <property type="nucleotide sequence ID" value="XM_058477060.1"/>
</dbReference>
<feature type="transmembrane region" description="Helical" evidence="9">
    <location>
        <begin position="174"/>
        <end position="194"/>
    </location>
</feature>
<feature type="transmembrane region" description="Helical" evidence="9">
    <location>
        <begin position="118"/>
        <end position="137"/>
    </location>
</feature>
<evidence type="ECO:0000259" key="10">
    <source>
        <dbReference type="PROSITE" id="PS50850"/>
    </source>
</evidence>
<comment type="subcellular location">
    <subcellularLocation>
        <location evidence="1">Membrane</location>
        <topology evidence="1">Multi-pass membrane protein</topology>
    </subcellularLocation>
</comment>
<evidence type="ECO:0000256" key="4">
    <source>
        <dbReference type="ARBA" id="ARBA00022553"/>
    </source>
</evidence>
<feature type="transmembrane region" description="Helical" evidence="9">
    <location>
        <begin position="357"/>
        <end position="375"/>
    </location>
</feature>
<dbReference type="AlphaFoldDB" id="A0A9W9NNF6"/>
<dbReference type="PROSITE" id="PS50850">
    <property type="entry name" value="MFS"/>
    <property type="match status" value="1"/>
</dbReference>
<comment type="caution">
    <text evidence="12">The sequence shown here is derived from an EMBL/GenBank/DDBJ whole genome shotgun (WGS) entry which is preliminary data.</text>
</comment>
<keyword evidence="6 9" id="KW-1133">Transmembrane helix</keyword>
<evidence type="ECO:0000256" key="1">
    <source>
        <dbReference type="ARBA" id="ARBA00004141"/>
    </source>
</evidence>
<reference evidence="12" key="2">
    <citation type="journal article" date="2023" name="IMA Fungus">
        <title>Comparative genomic study of the Penicillium genus elucidates a diverse pangenome and 15 lateral gene transfer events.</title>
        <authorList>
            <person name="Petersen C."/>
            <person name="Sorensen T."/>
            <person name="Nielsen M.R."/>
            <person name="Sondergaard T.E."/>
            <person name="Sorensen J.L."/>
            <person name="Fitzpatrick D.A."/>
            <person name="Frisvad J.C."/>
            <person name="Nielsen K.L."/>
        </authorList>
    </citation>
    <scope>NUCLEOTIDE SEQUENCE</scope>
    <source>
        <strain evidence="12">IBT 19713</strain>
    </source>
</reference>
<dbReference type="GO" id="GO:0005886">
    <property type="term" value="C:plasma membrane"/>
    <property type="evidence" value="ECO:0007669"/>
    <property type="project" value="TreeGrafter"/>
</dbReference>
<dbReference type="InterPro" id="IPR014031">
    <property type="entry name" value="Ketoacyl_synth_C"/>
</dbReference>
<dbReference type="GO" id="GO:0022857">
    <property type="term" value="F:transmembrane transporter activity"/>
    <property type="evidence" value="ECO:0007669"/>
    <property type="project" value="InterPro"/>
</dbReference>
<feature type="domain" description="Ketosynthase family 3 (KS3)" evidence="11">
    <location>
        <begin position="357"/>
        <end position="644"/>
    </location>
</feature>
<dbReference type="OrthoDB" id="10021397at2759"/>
<dbReference type="Gene3D" id="3.40.47.10">
    <property type="match status" value="1"/>
</dbReference>
<organism evidence="12 13">
    <name type="scientific">Penicillium chermesinum</name>
    <dbReference type="NCBI Taxonomy" id="63820"/>
    <lineage>
        <taxon>Eukaryota</taxon>
        <taxon>Fungi</taxon>
        <taxon>Dikarya</taxon>
        <taxon>Ascomycota</taxon>
        <taxon>Pezizomycotina</taxon>
        <taxon>Eurotiomycetes</taxon>
        <taxon>Eurotiomycetidae</taxon>
        <taxon>Eurotiales</taxon>
        <taxon>Aspergillaceae</taxon>
        <taxon>Penicillium</taxon>
    </lineage>
</organism>
<evidence type="ECO:0000256" key="8">
    <source>
        <dbReference type="SAM" id="MobiDB-lite"/>
    </source>
</evidence>
<keyword evidence="13" id="KW-1185">Reference proteome</keyword>
<feature type="transmembrane region" description="Helical" evidence="9">
    <location>
        <begin position="143"/>
        <end position="167"/>
    </location>
</feature>
<keyword evidence="5 9" id="KW-0812">Transmembrane</keyword>
<dbReference type="GO" id="GO:0016746">
    <property type="term" value="F:acyltransferase activity"/>
    <property type="evidence" value="ECO:0007669"/>
    <property type="project" value="InterPro"/>
</dbReference>
<evidence type="ECO:0000256" key="2">
    <source>
        <dbReference type="ARBA" id="ARBA00022448"/>
    </source>
</evidence>
<dbReference type="EMBL" id="JAPQKS010000006">
    <property type="protein sequence ID" value="KAJ5223222.1"/>
    <property type="molecule type" value="Genomic_DNA"/>
</dbReference>
<evidence type="ECO:0000256" key="7">
    <source>
        <dbReference type="ARBA" id="ARBA00023136"/>
    </source>
</evidence>
<feature type="transmembrane region" description="Helical" evidence="9">
    <location>
        <begin position="407"/>
        <end position="426"/>
    </location>
</feature>
<feature type="transmembrane region" description="Helical" evidence="9">
    <location>
        <begin position="279"/>
        <end position="296"/>
    </location>
</feature>
<evidence type="ECO:0008006" key="14">
    <source>
        <dbReference type="Google" id="ProtNLM"/>
    </source>
</evidence>
<dbReference type="InterPro" id="IPR011701">
    <property type="entry name" value="MFS"/>
</dbReference>
<dbReference type="PANTHER" id="PTHR23501">
    <property type="entry name" value="MAJOR FACILITATOR SUPERFAMILY"/>
    <property type="match status" value="1"/>
</dbReference>
<feature type="transmembrane region" description="Helical" evidence="9">
    <location>
        <begin position="206"/>
        <end position="226"/>
    </location>
</feature>
<dbReference type="PANTHER" id="PTHR23501:SF177">
    <property type="entry name" value="MAJOR FACILITATOR SUPERFAMILY (MFS) PROFILE DOMAIN-CONTAINING PROTEIN-RELATED"/>
    <property type="match status" value="1"/>
</dbReference>
<dbReference type="GeneID" id="83204363"/>
<evidence type="ECO:0000259" key="11">
    <source>
        <dbReference type="PROSITE" id="PS52004"/>
    </source>
</evidence>
<evidence type="ECO:0000256" key="5">
    <source>
        <dbReference type="ARBA" id="ARBA00022692"/>
    </source>
</evidence>
<feature type="compositionally biased region" description="Polar residues" evidence="8">
    <location>
        <begin position="16"/>
        <end position="31"/>
    </location>
</feature>
<feature type="transmembrane region" description="Helical" evidence="9">
    <location>
        <begin position="382"/>
        <end position="401"/>
    </location>
</feature>
<dbReference type="Pfam" id="PF07690">
    <property type="entry name" value="MFS_1"/>
    <property type="match status" value="1"/>
</dbReference>
<evidence type="ECO:0000256" key="9">
    <source>
        <dbReference type="SAM" id="Phobius"/>
    </source>
</evidence>
<sequence length="644" mass="68009">MSPSTPLPEADKQENFAVNEQSTRTSSTVGTETEKKDLSTENGGIATDEEAVNKASASQDTGDYPSGVNLAFIVVALITDKFKSINDISWYGSAYFMMIGGFQSMWGKVYKYFPLKISFLMAIFIFKLGSLICGVAPNSPALIVGRAIAGVGGAGVGSGSYTIIAFAAEPKKRATLTGVIGALYGLAAVIGPLIGGAFADTVSWRWCFYINLPIGGLAAGIIFLFFRTPPVAKPVEASLKEKLLQMDPLGTALMMGAVISFLSGLHYGGTTKPWDSSTVIGLLVSCGLMLIAFGILEFLQGERAMLTPRLMRKRNVWLNGVYGAFFAGSYFIPLYYLPIYFQSIGNITPIGSGVRNLPLIIAFTIATVASGGSISKTGIATPLLPVGSVIATIAAGLLYTLDIVFQTIGGAALIGAAQAGFVNRVLNKLSSTAPGVNPAVVVAAGATKLRNLFSGDDLHGVLDAYMAGIKVTFAITIGAAFSWPLKGYGPQVDSWKAASLKDNMADSASETYDNEADGYCRGDGVVTVILKRVEDAIAENDPILAVIRGTATNHSADAVSITHPHADTQEYLFQKIMDDVGADQCEVDYVEMHGTGNQAGDSIEVQSVTNVFAPHGPQQRTRQQPLYIWSAKANIGYGEPVSGV</sequence>
<evidence type="ECO:0000256" key="6">
    <source>
        <dbReference type="ARBA" id="ARBA00022989"/>
    </source>
</evidence>
<evidence type="ECO:0000313" key="13">
    <source>
        <dbReference type="Proteomes" id="UP001150941"/>
    </source>
</evidence>
<evidence type="ECO:0000313" key="12">
    <source>
        <dbReference type="EMBL" id="KAJ5223222.1"/>
    </source>
</evidence>
<name>A0A9W9NNF6_9EURO</name>
<dbReference type="PROSITE" id="PS52004">
    <property type="entry name" value="KS3_2"/>
    <property type="match status" value="1"/>
</dbReference>
<proteinExistence type="predicted"/>
<dbReference type="InterPro" id="IPR020846">
    <property type="entry name" value="MFS_dom"/>
</dbReference>
<feature type="transmembrane region" description="Helical" evidence="9">
    <location>
        <begin position="247"/>
        <end position="267"/>
    </location>
</feature>
<dbReference type="Pfam" id="PF02801">
    <property type="entry name" value="Ketoacyl-synt_C"/>
    <property type="match status" value="1"/>
</dbReference>
<reference evidence="12" key="1">
    <citation type="submission" date="2022-11" db="EMBL/GenBank/DDBJ databases">
        <authorList>
            <person name="Petersen C."/>
        </authorList>
    </citation>
    <scope>NUCLEOTIDE SEQUENCE</scope>
    <source>
        <strain evidence="12">IBT 19713</strain>
    </source>
</reference>
<keyword evidence="7 9" id="KW-0472">Membrane</keyword>
<dbReference type="Proteomes" id="UP001150941">
    <property type="component" value="Unassembled WGS sequence"/>
</dbReference>
<keyword evidence="4" id="KW-0597">Phosphoprotein</keyword>